<comment type="subcellular location">
    <subcellularLocation>
        <location evidence="7">Cytoplasm</location>
    </subcellularLocation>
</comment>
<dbReference type="HAMAP" id="MF_00022">
    <property type="entry name" value="Glu_tRNA_synth_type1"/>
    <property type="match status" value="1"/>
</dbReference>
<dbReference type="NCBIfam" id="TIGR00464">
    <property type="entry name" value="gltX_bact"/>
    <property type="match status" value="1"/>
</dbReference>
<dbReference type="InterPro" id="IPR001412">
    <property type="entry name" value="aa-tRNA-synth_I_CS"/>
</dbReference>
<evidence type="ECO:0000313" key="12">
    <source>
        <dbReference type="Proteomes" id="UP000238823"/>
    </source>
</evidence>
<evidence type="ECO:0000256" key="7">
    <source>
        <dbReference type="HAMAP-Rule" id="MF_00022"/>
    </source>
</evidence>
<dbReference type="GO" id="GO:0005829">
    <property type="term" value="C:cytosol"/>
    <property type="evidence" value="ECO:0007669"/>
    <property type="project" value="TreeGrafter"/>
</dbReference>
<dbReference type="GO" id="GO:0000049">
    <property type="term" value="F:tRNA binding"/>
    <property type="evidence" value="ECO:0007669"/>
    <property type="project" value="InterPro"/>
</dbReference>
<dbReference type="PRINTS" id="PR00987">
    <property type="entry name" value="TRNASYNTHGLU"/>
</dbReference>
<dbReference type="GO" id="GO:0008270">
    <property type="term" value="F:zinc ion binding"/>
    <property type="evidence" value="ECO:0007669"/>
    <property type="project" value="UniProtKB-UniRule"/>
</dbReference>
<dbReference type="Gene3D" id="1.10.10.350">
    <property type="match status" value="1"/>
</dbReference>
<sequence>MTSDGPQSPEQTAILPDPGRMPPRVRIAPSPTGDPHVGTAYIGLFNYVFARKHGGTFILRIEDTDRVRSSLSSEQAIISALRWLGLTWDEGPDVGGPHGPYRQSERLDLYTRHANLLLDKGAAYRCFCTKARLDELREHQRASKAAHYGYDRHCRELDPAQSQARADAGEAHVIRMKMPTIGETVVVDGLRGSIHRANAESDDQVIVKSDGFPTYHLANVVDDHDMGITHVIRGEEWISSTPKHIVLYEMFGWEPPRWYHLGLLRNPDKSKLSKRKNPVSIDYYRDLGYLPETLLNFLGTLGFSFGDDKERFDVAEMTEVFDWSKVSVGGPVFDQAKLAAFNADDIRALSIDQLHAQIMATVLSEDRIKAMLAVSQPRIDLLDDFIPYVSFFFGGSVDLTPVLPKFRIKKRSRADVTGILERYLEDIERDTRARAFTVEGLEAFSREFCEQHQWKARELFTLLRLAVTGRTASPGLFETMQICGKDRVRRRVRDVIEQLRKGEDW</sequence>
<dbReference type="InterPro" id="IPR045462">
    <property type="entry name" value="aa-tRNA-synth_I_cd-bd"/>
</dbReference>
<feature type="region of interest" description="Disordered" evidence="8">
    <location>
        <begin position="1"/>
        <end position="22"/>
    </location>
</feature>
<feature type="binding site" evidence="7">
    <location>
        <position position="154"/>
    </location>
    <ligand>
        <name>Zn(2+)</name>
        <dbReference type="ChEBI" id="CHEBI:29105"/>
    </ligand>
</feature>
<dbReference type="Gene3D" id="3.40.50.620">
    <property type="entry name" value="HUPs"/>
    <property type="match status" value="1"/>
</dbReference>
<feature type="binding site" evidence="7">
    <location>
        <position position="156"/>
    </location>
    <ligand>
        <name>Zn(2+)</name>
        <dbReference type="ChEBI" id="CHEBI:29105"/>
    </ligand>
</feature>
<dbReference type="AlphaFoldDB" id="A0A2S9YLT7"/>
<proteinExistence type="inferred from homology"/>
<protein>
    <recommendedName>
        <fullName evidence="7">Glutamate--tRNA ligase</fullName>
        <ecNumber evidence="7">6.1.1.17</ecNumber>
    </recommendedName>
    <alternativeName>
        <fullName evidence="7">Glutamyl-tRNA synthetase</fullName>
        <shortName evidence="7">GluRS</shortName>
    </alternativeName>
</protein>
<keyword evidence="7" id="KW-0862">Zinc</keyword>
<comment type="catalytic activity">
    <reaction evidence="7">
        <text>tRNA(Glu) + L-glutamate + ATP = L-glutamyl-tRNA(Glu) + AMP + diphosphate</text>
        <dbReference type="Rhea" id="RHEA:23540"/>
        <dbReference type="Rhea" id="RHEA-COMP:9663"/>
        <dbReference type="Rhea" id="RHEA-COMP:9680"/>
        <dbReference type="ChEBI" id="CHEBI:29985"/>
        <dbReference type="ChEBI" id="CHEBI:30616"/>
        <dbReference type="ChEBI" id="CHEBI:33019"/>
        <dbReference type="ChEBI" id="CHEBI:78442"/>
        <dbReference type="ChEBI" id="CHEBI:78520"/>
        <dbReference type="ChEBI" id="CHEBI:456215"/>
        <dbReference type="EC" id="6.1.1.17"/>
    </reaction>
</comment>
<evidence type="ECO:0000256" key="4">
    <source>
        <dbReference type="ARBA" id="ARBA00022840"/>
    </source>
</evidence>
<comment type="caution">
    <text evidence="11">The sequence shown here is derived from an EMBL/GenBank/DDBJ whole genome shotgun (WGS) entry which is preliminary data.</text>
</comment>
<comment type="function">
    <text evidence="7">Catalyzes the attachment of glutamate to tRNA(Glu) in a two-step reaction: glutamate is first activated by ATP to form Glu-AMP and then transferred to the acceptor end of tRNA(Glu).</text>
</comment>
<dbReference type="EC" id="6.1.1.17" evidence="7"/>
<comment type="similarity">
    <text evidence="1 7">Belongs to the class-I aminoacyl-tRNA synthetase family. Glutamate--tRNA ligase type 1 subfamily.</text>
</comment>
<comment type="subunit">
    <text evidence="7">Monomer.</text>
</comment>
<reference evidence="11 12" key="1">
    <citation type="submission" date="2018-03" db="EMBL/GenBank/DDBJ databases">
        <title>Draft Genome Sequences of the Obligatory Marine Myxobacteria Enhygromyxa salina SWB007.</title>
        <authorList>
            <person name="Poehlein A."/>
            <person name="Moghaddam J.A."/>
            <person name="Harms H."/>
            <person name="Alanjari M."/>
            <person name="Koenig G.M."/>
            <person name="Daniel R."/>
            <person name="Schaeberle T.F."/>
        </authorList>
    </citation>
    <scope>NUCLEOTIDE SEQUENCE [LARGE SCALE GENOMIC DNA]</scope>
    <source>
        <strain evidence="11 12">SWB007</strain>
    </source>
</reference>
<dbReference type="OrthoDB" id="9807503at2"/>
<feature type="domain" description="Aminoacyl-tRNA synthetase class I anticodon-binding" evidence="10">
    <location>
        <begin position="357"/>
        <end position="496"/>
    </location>
</feature>
<dbReference type="EMBL" id="PVNL01000085">
    <property type="protein sequence ID" value="PRQ06069.1"/>
    <property type="molecule type" value="Genomic_DNA"/>
</dbReference>
<feature type="binding site" evidence="7">
    <location>
        <position position="128"/>
    </location>
    <ligand>
        <name>Zn(2+)</name>
        <dbReference type="ChEBI" id="CHEBI:29105"/>
    </ligand>
</feature>
<dbReference type="CDD" id="cd00808">
    <property type="entry name" value="GluRS_core"/>
    <property type="match status" value="1"/>
</dbReference>
<evidence type="ECO:0000256" key="6">
    <source>
        <dbReference type="ARBA" id="ARBA00023146"/>
    </source>
</evidence>
<dbReference type="Pfam" id="PF00749">
    <property type="entry name" value="tRNA-synt_1c"/>
    <property type="match status" value="1"/>
</dbReference>
<feature type="short sequence motif" description="'HIGH' region" evidence="7">
    <location>
        <begin position="29"/>
        <end position="39"/>
    </location>
</feature>
<keyword evidence="5 7" id="KW-0648">Protein biosynthesis</keyword>
<keyword evidence="2 7" id="KW-0436">Ligase</keyword>
<dbReference type="InterPro" id="IPR008925">
    <property type="entry name" value="aa_tRNA-synth_I_cd-bd_sf"/>
</dbReference>
<evidence type="ECO:0000256" key="5">
    <source>
        <dbReference type="ARBA" id="ARBA00022917"/>
    </source>
</evidence>
<dbReference type="InterPro" id="IPR020751">
    <property type="entry name" value="aa-tRNA-synth_I_codon-bd_sub2"/>
</dbReference>
<feature type="compositionally biased region" description="Polar residues" evidence="8">
    <location>
        <begin position="1"/>
        <end position="11"/>
    </location>
</feature>
<evidence type="ECO:0000256" key="1">
    <source>
        <dbReference type="ARBA" id="ARBA00007894"/>
    </source>
</evidence>
<feature type="short sequence motif" description="'KMSKS' region" evidence="7">
    <location>
        <begin position="271"/>
        <end position="275"/>
    </location>
</feature>
<dbReference type="Proteomes" id="UP000238823">
    <property type="component" value="Unassembled WGS sequence"/>
</dbReference>
<comment type="cofactor">
    <cofactor evidence="7">
        <name>Zn(2+)</name>
        <dbReference type="ChEBI" id="CHEBI:29105"/>
    </cofactor>
    <text evidence="7">Binds 1 zinc ion per subunit.</text>
</comment>
<dbReference type="PANTHER" id="PTHR43311">
    <property type="entry name" value="GLUTAMATE--TRNA LIGASE"/>
    <property type="match status" value="1"/>
</dbReference>
<feature type="binding site" evidence="7">
    <location>
        <position position="274"/>
    </location>
    <ligand>
        <name>ATP</name>
        <dbReference type="ChEBI" id="CHEBI:30616"/>
    </ligand>
</feature>
<dbReference type="GO" id="GO:0004818">
    <property type="term" value="F:glutamate-tRNA ligase activity"/>
    <property type="evidence" value="ECO:0007669"/>
    <property type="project" value="UniProtKB-UniRule"/>
</dbReference>
<keyword evidence="7" id="KW-0479">Metal-binding</keyword>
<evidence type="ECO:0000313" key="11">
    <source>
        <dbReference type="EMBL" id="PRQ06069.1"/>
    </source>
</evidence>
<dbReference type="PANTHER" id="PTHR43311:SF2">
    <property type="entry name" value="GLUTAMATE--TRNA LIGASE, MITOCHONDRIAL-RELATED"/>
    <property type="match status" value="1"/>
</dbReference>
<evidence type="ECO:0000256" key="8">
    <source>
        <dbReference type="SAM" id="MobiDB-lite"/>
    </source>
</evidence>
<evidence type="ECO:0000259" key="10">
    <source>
        <dbReference type="Pfam" id="PF19269"/>
    </source>
</evidence>
<dbReference type="InterPro" id="IPR033910">
    <property type="entry name" value="GluRS_core"/>
</dbReference>
<dbReference type="FunFam" id="3.40.50.620:FF:000045">
    <property type="entry name" value="Glutamate--tRNA ligase, mitochondrial"/>
    <property type="match status" value="1"/>
</dbReference>
<dbReference type="Pfam" id="PF19269">
    <property type="entry name" value="Anticodon_2"/>
    <property type="match status" value="1"/>
</dbReference>
<evidence type="ECO:0000259" key="9">
    <source>
        <dbReference type="Pfam" id="PF00749"/>
    </source>
</evidence>
<dbReference type="SUPFAM" id="SSF52374">
    <property type="entry name" value="Nucleotidylyl transferase"/>
    <property type="match status" value="1"/>
</dbReference>
<accession>A0A2S9YLT7</accession>
<dbReference type="InterPro" id="IPR000924">
    <property type="entry name" value="Glu/Gln-tRNA-synth"/>
</dbReference>
<organism evidence="11 12">
    <name type="scientific">Enhygromyxa salina</name>
    <dbReference type="NCBI Taxonomy" id="215803"/>
    <lineage>
        <taxon>Bacteria</taxon>
        <taxon>Pseudomonadati</taxon>
        <taxon>Myxococcota</taxon>
        <taxon>Polyangia</taxon>
        <taxon>Nannocystales</taxon>
        <taxon>Nannocystaceae</taxon>
        <taxon>Enhygromyxa</taxon>
    </lineage>
</organism>
<dbReference type="InterPro" id="IPR004527">
    <property type="entry name" value="Glu-tRNA-ligase_bac/mito"/>
</dbReference>
<keyword evidence="7" id="KW-0963">Cytoplasm</keyword>
<name>A0A2S9YLT7_9BACT</name>
<evidence type="ECO:0000256" key="3">
    <source>
        <dbReference type="ARBA" id="ARBA00022741"/>
    </source>
</evidence>
<feature type="domain" description="Glutamyl/glutaminyl-tRNA synthetase class Ib catalytic" evidence="9">
    <location>
        <begin position="24"/>
        <end position="339"/>
    </location>
</feature>
<dbReference type="GO" id="GO:0006424">
    <property type="term" value="P:glutamyl-tRNA aminoacylation"/>
    <property type="evidence" value="ECO:0007669"/>
    <property type="project" value="UniProtKB-UniRule"/>
</dbReference>
<keyword evidence="4 7" id="KW-0067">ATP-binding</keyword>
<dbReference type="InterPro" id="IPR014729">
    <property type="entry name" value="Rossmann-like_a/b/a_fold"/>
</dbReference>
<evidence type="ECO:0000256" key="2">
    <source>
        <dbReference type="ARBA" id="ARBA00022598"/>
    </source>
</evidence>
<keyword evidence="3 7" id="KW-0547">Nucleotide-binding</keyword>
<dbReference type="RefSeq" id="WP_106091179.1">
    <property type="nucleotide sequence ID" value="NZ_PVNL01000085.1"/>
</dbReference>
<dbReference type="PROSITE" id="PS00178">
    <property type="entry name" value="AA_TRNA_LIGASE_I"/>
    <property type="match status" value="1"/>
</dbReference>
<feature type="binding site" evidence="7">
    <location>
        <position position="126"/>
    </location>
    <ligand>
        <name>Zn(2+)</name>
        <dbReference type="ChEBI" id="CHEBI:29105"/>
    </ligand>
</feature>
<dbReference type="InterPro" id="IPR020058">
    <property type="entry name" value="Glu/Gln-tRNA-synth_Ib_cat-dom"/>
</dbReference>
<dbReference type="SUPFAM" id="SSF48163">
    <property type="entry name" value="An anticodon-binding domain of class I aminoacyl-tRNA synthetases"/>
    <property type="match status" value="1"/>
</dbReference>
<dbReference type="GO" id="GO:0005524">
    <property type="term" value="F:ATP binding"/>
    <property type="evidence" value="ECO:0007669"/>
    <property type="project" value="UniProtKB-UniRule"/>
</dbReference>
<gene>
    <name evidence="7 11" type="primary">gltX</name>
    <name evidence="11" type="ORF">ENSA7_42390</name>
</gene>
<dbReference type="InterPro" id="IPR049940">
    <property type="entry name" value="GluQ/Sye"/>
</dbReference>
<keyword evidence="6 7" id="KW-0030">Aminoacyl-tRNA synthetase</keyword>